<name>A0AA47N7U2_MERPO</name>
<dbReference type="EMBL" id="JAOPHQ010000855">
    <property type="protein sequence ID" value="KAK0153294.1"/>
    <property type="molecule type" value="Genomic_DNA"/>
</dbReference>
<reference evidence="2" key="1">
    <citation type="journal article" date="2023" name="Front. Mar. Sci.">
        <title>A new Merluccius polli reference genome to investigate the effects of global change in West African waters.</title>
        <authorList>
            <person name="Mateo J.L."/>
            <person name="Blanco-Fernandez C."/>
            <person name="Garcia-Vazquez E."/>
            <person name="Machado-Schiaffino G."/>
        </authorList>
    </citation>
    <scope>NUCLEOTIDE SEQUENCE</scope>
    <source>
        <strain evidence="2">C29</strain>
        <tissue evidence="2">Fin</tissue>
    </source>
</reference>
<dbReference type="InterPro" id="IPR012337">
    <property type="entry name" value="RNaseH-like_sf"/>
</dbReference>
<keyword evidence="3" id="KW-1185">Reference proteome</keyword>
<dbReference type="PANTHER" id="PTHR45749:SF21">
    <property type="entry name" value="DUF4371 DOMAIN-CONTAINING PROTEIN"/>
    <property type="match status" value="1"/>
</dbReference>
<dbReference type="PANTHER" id="PTHR45749">
    <property type="match status" value="1"/>
</dbReference>
<evidence type="ECO:0000259" key="1">
    <source>
        <dbReference type="Pfam" id="PF14291"/>
    </source>
</evidence>
<evidence type="ECO:0000313" key="3">
    <source>
        <dbReference type="Proteomes" id="UP001174136"/>
    </source>
</evidence>
<dbReference type="Pfam" id="PF14291">
    <property type="entry name" value="DUF4371"/>
    <property type="match status" value="1"/>
</dbReference>
<gene>
    <name evidence="2" type="primary">ZMYM1_153</name>
    <name evidence="2" type="ORF">N1851_005028</name>
</gene>
<dbReference type="InterPro" id="IPR025398">
    <property type="entry name" value="DUF4371"/>
</dbReference>
<feature type="domain" description="DUF4371" evidence="1">
    <location>
        <begin position="57"/>
        <end position="279"/>
    </location>
</feature>
<proteinExistence type="predicted"/>
<dbReference type="SUPFAM" id="SSF53098">
    <property type="entry name" value="Ribonuclease H-like"/>
    <property type="match status" value="1"/>
</dbReference>
<dbReference type="Proteomes" id="UP001174136">
    <property type="component" value="Unassembled WGS sequence"/>
</dbReference>
<dbReference type="AlphaFoldDB" id="A0AA47N7U2"/>
<accession>A0AA47N7U2</accession>
<comment type="caution">
    <text evidence="2">The sequence shown here is derived from an EMBL/GenBank/DDBJ whole genome shotgun (WGS) entry which is preliminary data.</text>
</comment>
<sequence length="510" mass="57756">MRFGTESFSRSFKSAWFEKWKWLHYVKDINKALCYTCCSVVERKLIQEEKMRADAVFIRGGFSNWRKATEKFRDHEKSSFHLEAVNKIAALKNTPISALLSDVVAREQNTARVVLQEASKSVRYLARQGLPLRGHDHRDGHFWRMMIDRTESLPEARQWMLRRDNWLSDNIQNELIEQLAHAVQRKLVNGAMVSHYFGLTADGTTDISSSEQFSCHVHYVDSDLCHQSVFLGFYNAPDSKADTLFRCITDMFLRLHLPIEKLQGYCFDGASNMSGRFTGVRARLAEICPGSLFVHCCNHSLDLALQEVARDVTLIADIFNFVQSASNLIRESAKRKSLYQSLFPDGEAVSNIAALCPTRWCVRTRAISRLLQGYVPLLETLRVLQNDKSVRGETRQKISGLLKQAMKGRTVFGLLCCEAMFGPCEAVARSLQGADANVSGAIECILALKERIGALRGERVVETYDESKSVCISSQPEVARRFQGQQNTISFSGNHCVGGFSRQWRIKVET</sequence>
<organism evidence="2 3">
    <name type="scientific">Merluccius polli</name>
    <name type="common">Benguela hake</name>
    <name type="synonym">Merluccius cadenati</name>
    <dbReference type="NCBI Taxonomy" id="89951"/>
    <lineage>
        <taxon>Eukaryota</taxon>
        <taxon>Metazoa</taxon>
        <taxon>Chordata</taxon>
        <taxon>Craniata</taxon>
        <taxon>Vertebrata</taxon>
        <taxon>Euteleostomi</taxon>
        <taxon>Actinopterygii</taxon>
        <taxon>Neopterygii</taxon>
        <taxon>Teleostei</taxon>
        <taxon>Neoteleostei</taxon>
        <taxon>Acanthomorphata</taxon>
        <taxon>Zeiogadaria</taxon>
        <taxon>Gadariae</taxon>
        <taxon>Gadiformes</taxon>
        <taxon>Gadoidei</taxon>
        <taxon>Merlucciidae</taxon>
        <taxon>Merluccius</taxon>
    </lineage>
</organism>
<evidence type="ECO:0000313" key="2">
    <source>
        <dbReference type="EMBL" id="KAK0153294.1"/>
    </source>
</evidence>
<protein>
    <submittedName>
        <fullName evidence="2">Zinc finger MYM-type protein 1</fullName>
    </submittedName>
</protein>